<protein>
    <recommendedName>
        <fullName evidence="3">TubC N-terminal docking domain-containing protein</fullName>
    </recommendedName>
</protein>
<dbReference type="Proteomes" id="UP000532440">
    <property type="component" value="Unassembled WGS sequence"/>
</dbReference>
<reference evidence="1 2" key="1">
    <citation type="submission" date="2020-08" db="EMBL/GenBank/DDBJ databases">
        <title>Genomic Encyclopedia of Type Strains, Phase IV (KMG-IV): sequencing the most valuable type-strain genomes for metagenomic binning, comparative biology and taxonomic classification.</title>
        <authorList>
            <person name="Goeker M."/>
        </authorList>
    </citation>
    <scope>NUCLEOTIDE SEQUENCE [LARGE SCALE GENOMIC DNA]</scope>
    <source>
        <strain evidence="1 2">DSM 29781</strain>
    </source>
</reference>
<evidence type="ECO:0008006" key="3">
    <source>
        <dbReference type="Google" id="ProtNLM"/>
    </source>
</evidence>
<gene>
    <name evidence="1" type="ORF">HNQ70_003960</name>
</gene>
<name>A0A7W8MAB4_9BURK</name>
<dbReference type="EMBL" id="JACHGB010000011">
    <property type="protein sequence ID" value="MBB5273926.1"/>
    <property type="molecule type" value="Genomic_DNA"/>
</dbReference>
<comment type="caution">
    <text evidence="1">The sequence shown here is derived from an EMBL/GenBank/DDBJ whole genome shotgun (WGS) entry which is preliminary data.</text>
</comment>
<dbReference type="RefSeq" id="WP_183970789.1">
    <property type="nucleotide sequence ID" value="NZ_BAABEW010000027.1"/>
</dbReference>
<dbReference type="AlphaFoldDB" id="A0A7W8MAB4"/>
<accession>A0A7W8MAB4</accession>
<organism evidence="1 2">
    <name type="scientific">Quisquiliibacterium transsilvanicum</name>
    <dbReference type="NCBI Taxonomy" id="1549638"/>
    <lineage>
        <taxon>Bacteria</taxon>
        <taxon>Pseudomonadati</taxon>
        <taxon>Pseudomonadota</taxon>
        <taxon>Betaproteobacteria</taxon>
        <taxon>Burkholderiales</taxon>
        <taxon>Burkholderiaceae</taxon>
        <taxon>Quisquiliibacterium</taxon>
    </lineage>
</organism>
<evidence type="ECO:0000313" key="2">
    <source>
        <dbReference type="Proteomes" id="UP000532440"/>
    </source>
</evidence>
<sequence length="161" mass="17176">MGAPDLLDELRGAGLVLTLTAHGGLHVAPRRTLTDEHRAAIREARDALVQALQAESAAPAWPIPADLAALLDASERIGLYGAEDRPAVPAMLAVDPEGTRGLIEDMHSRIGRCPRCRHFRRPGLSAGYCTGRADLTLAYGLLRELPEDGGARCDHFAPTLA</sequence>
<proteinExistence type="predicted"/>
<keyword evidence="2" id="KW-1185">Reference proteome</keyword>
<evidence type="ECO:0000313" key="1">
    <source>
        <dbReference type="EMBL" id="MBB5273926.1"/>
    </source>
</evidence>